<evidence type="ECO:0000313" key="4">
    <source>
        <dbReference type="Proteomes" id="UP000019140"/>
    </source>
</evidence>
<feature type="transmembrane region" description="Helical" evidence="2">
    <location>
        <begin position="12"/>
        <end position="29"/>
    </location>
</feature>
<evidence type="ECO:0000256" key="2">
    <source>
        <dbReference type="SAM" id="Phobius"/>
    </source>
</evidence>
<keyword evidence="4" id="KW-1185">Reference proteome</keyword>
<dbReference type="AlphaFoldDB" id="W4LLD8"/>
<dbReference type="HOGENOM" id="CLU_1640693_0_0_7"/>
<feature type="coiled-coil region" evidence="1">
    <location>
        <begin position="99"/>
        <end position="174"/>
    </location>
</feature>
<proteinExistence type="predicted"/>
<keyword evidence="1" id="KW-0175">Coiled coil</keyword>
<evidence type="ECO:0000313" key="3">
    <source>
        <dbReference type="EMBL" id="ETW98535.1"/>
    </source>
</evidence>
<sequence length="175" mass="19876">EKECPMLGTRRTIGIVSGLVLAAGLYLTATPTQSVPSIMQAQQLEVVNADGTIVFSIRAAEAGGRLEVRDGAGATIFSAGVDPDDPKRFGLWEQSQRTIASQRRDLERQRRDLNHLITRLQEFERQNLKLGRNTRRGHEIDQYRSALARQDREIDNLERQVNRLSRQLNSLERRQ</sequence>
<keyword evidence="2" id="KW-0472">Membrane</keyword>
<accession>W4LLD8</accession>
<comment type="caution">
    <text evidence="3">The sequence shown here is derived from an EMBL/GenBank/DDBJ whole genome shotgun (WGS) entry which is preliminary data.</text>
</comment>
<gene>
    <name evidence="3" type="ORF">ETSY2_42680</name>
</gene>
<dbReference type="EMBL" id="AZHX01001936">
    <property type="protein sequence ID" value="ETW98535.1"/>
    <property type="molecule type" value="Genomic_DNA"/>
</dbReference>
<organism evidence="3 4">
    <name type="scientific">Candidatus Entotheonella gemina</name>
    <dbReference type="NCBI Taxonomy" id="1429439"/>
    <lineage>
        <taxon>Bacteria</taxon>
        <taxon>Pseudomonadati</taxon>
        <taxon>Nitrospinota/Tectimicrobiota group</taxon>
        <taxon>Candidatus Tectimicrobiota</taxon>
        <taxon>Candidatus Entotheonellia</taxon>
        <taxon>Candidatus Entotheonellales</taxon>
        <taxon>Candidatus Entotheonellaceae</taxon>
        <taxon>Candidatus Entotheonella</taxon>
    </lineage>
</organism>
<keyword evidence="2" id="KW-1133">Transmembrane helix</keyword>
<evidence type="ECO:0000256" key="1">
    <source>
        <dbReference type="SAM" id="Coils"/>
    </source>
</evidence>
<feature type="non-terminal residue" evidence="3">
    <location>
        <position position="1"/>
    </location>
</feature>
<keyword evidence="2" id="KW-0812">Transmembrane</keyword>
<name>W4LLD8_9BACT</name>
<reference evidence="3 4" key="1">
    <citation type="journal article" date="2014" name="Nature">
        <title>An environmental bacterial taxon with a large and distinct metabolic repertoire.</title>
        <authorList>
            <person name="Wilson M.C."/>
            <person name="Mori T."/>
            <person name="Ruckert C."/>
            <person name="Uria A.R."/>
            <person name="Helf M.J."/>
            <person name="Takada K."/>
            <person name="Gernert C."/>
            <person name="Steffens U.A."/>
            <person name="Heycke N."/>
            <person name="Schmitt S."/>
            <person name="Rinke C."/>
            <person name="Helfrich E.J."/>
            <person name="Brachmann A.O."/>
            <person name="Gurgui C."/>
            <person name="Wakimoto T."/>
            <person name="Kracht M."/>
            <person name="Crusemann M."/>
            <person name="Hentschel U."/>
            <person name="Abe I."/>
            <person name="Matsunaga S."/>
            <person name="Kalinowski J."/>
            <person name="Takeyama H."/>
            <person name="Piel J."/>
        </authorList>
    </citation>
    <scope>NUCLEOTIDE SEQUENCE [LARGE SCALE GENOMIC DNA]</scope>
    <source>
        <strain evidence="4">TSY2</strain>
    </source>
</reference>
<protein>
    <submittedName>
        <fullName evidence="3">Uncharacterized protein</fullName>
    </submittedName>
</protein>
<dbReference type="Proteomes" id="UP000019140">
    <property type="component" value="Unassembled WGS sequence"/>
</dbReference>